<protein>
    <recommendedName>
        <fullName evidence="4">DUF998 domain-containing protein</fullName>
    </recommendedName>
</protein>
<proteinExistence type="predicted"/>
<evidence type="ECO:0000256" key="1">
    <source>
        <dbReference type="SAM" id="Phobius"/>
    </source>
</evidence>
<feature type="transmembrane region" description="Helical" evidence="1">
    <location>
        <begin position="147"/>
        <end position="166"/>
    </location>
</feature>
<dbReference type="Proteomes" id="UP000645217">
    <property type="component" value="Unassembled WGS sequence"/>
</dbReference>
<organism evidence="2 3">
    <name type="scientific">Sphaerisporangium melleum</name>
    <dbReference type="NCBI Taxonomy" id="321316"/>
    <lineage>
        <taxon>Bacteria</taxon>
        <taxon>Bacillati</taxon>
        <taxon>Actinomycetota</taxon>
        <taxon>Actinomycetes</taxon>
        <taxon>Streptosporangiales</taxon>
        <taxon>Streptosporangiaceae</taxon>
        <taxon>Sphaerisporangium</taxon>
    </lineage>
</organism>
<feature type="transmembrane region" description="Helical" evidence="1">
    <location>
        <begin position="178"/>
        <end position="196"/>
    </location>
</feature>
<dbReference type="EMBL" id="BMNT01000007">
    <property type="protein sequence ID" value="GGK73916.1"/>
    <property type="molecule type" value="Genomic_DNA"/>
</dbReference>
<evidence type="ECO:0008006" key="4">
    <source>
        <dbReference type="Google" id="ProtNLM"/>
    </source>
</evidence>
<feature type="transmembrane region" description="Helical" evidence="1">
    <location>
        <begin position="58"/>
        <end position="78"/>
    </location>
</feature>
<reference evidence="2" key="2">
    <citation type="submission" date="2020-09" db="EMBL/GenBank/DDBJ databases">
        <authorList>
            <person name="Sun Q."/>
            <person name="Ohkuma M."/>
        </authorList>
    </citation>
    <scope>NUCLEOTIDE SEQUENCE</scope>
    <source>
        <strain evidence="2">JCM 13064</strain>
    </source>
</reference>
<feature type="transmembrane region" description="Helical" evidence="1">
    <location>
        <begin position="17"/>
        <end position="38"/>
    </location>
</feature>
<reference evidence="2" key="1">
    <citation type="journal article" date="2014" name="Int. J. Syst. Evol. Microbiol.">
        <title>Complete genome sequence of Corynebacterium casei LMG S-19264T (=DSM 44701T), isolated from a smear-ripened cheese.</title>
        <authorList>
            <consortium name="US DOE Joint Genome Institute (JGI-PGF)"/>
            <person name="Walter F."/>
            <person name="Albersmeier A."/>
            <person name="Kalinowski J."/>
            <person name="Ruckert C."/>
        </authorList>
    </citation>
    <scope>NUCLEOTIDE SEQUENCE</scope>
    <source>
        <strain evidence="2">JCM 13064</strain>
    </source>
</reference>
<gene>
    <name evidence="2" type="ORF">GCM10007964_15920</name>
</gene>
<feature type="transmembrane region" description="Helical" evidence="1">
    <location>
        <begin position="114"/>
        <end position="135"/>
    </location>
</feature>
<evidence type="ECO:0000313" key="3">
    <source>
        <dbReference type="Proteomes" id="UP000645217"/>
    </source>
</evidence>
<comment type="caution">
    <text evidence="2">The sequence shown here is derived from an EMBL/GenBank/DDBJ whole genome shotgun (WGS) entry which is preliminary data.</text>
</comment>
<name>A0A917VFS0_9ACTN</name>
<dbReference type="RefSeq" id="WP_189162299.1">
    <property type="nucleotide sequence ID" value="NZ_BMNT01000007.1"/>
</dbReference>
<keyword evidence="1" id="KW-0812">Transmembrane</keyword>
<keyword evidence="1" id="KW-0472">Membrane</keyword>
<accession>A0A917VFS0</accession>
<feature type="transmembrane region" description="Helical" evidence="1">
    <location>
        <begin position="90"/>
        <end position="108"/>
    </location>
</feature>
<sequence length="281" mass="28361">MFESGVSGQSEGMLRRLYPLAAGGGVIAAALTVAAGRIDASSGSFGMTIGQAAALDRGATELSAALLGLASLGLLAGMRSARAPIAGWPERLMLTWALALLGAAVVPYPQAADVLVAVALVCMAVAAALLARRFGEDARWAAAARPTEWLALGAGGGLAVLTYIALPGHQVMIGLVEWSLLGIEVAVLGVSAGQLMRLSLLTGRTAQAPVLLPAPAVSARGIAQVNVQASAEGAPERGEAGRRAGQVQPGRTPITAIMAMAVTMENAATGARNTTPVLSRR</sequence>
<keyword evidence="1" id="KW-1133">Transmembrane helix</keyword>
<dbReference type="AlphaFoldDB" id="A0A917VFS0"/>
<evidence type="ECO:0000313" key="2">
    <source>
        <dbReference type="EMBL" id="GGK73916.1"/>
    </source>
</evidence>
<keyword evidence="3" id="KW-1185">Reference proteome</keyword>